<evidence type="ECO:0000256" key="3">
    <source>
        <dbReference type="ARBA" id="ARBA00022741"/>
    </source>
</evidence>
<keyword evidence="9" id="KW-1185">Reference proteome</keyword>
<dbReference type="RefSeq" id="WP_154770158.1">
    <property type="nucleotide sequence ID" value="NZ_WLYK01000008.1"/>
</dbReference>
<dbReference type="InterPro" id="IPR017583">
    <property type="entry name" value="Tagatose/fructose_Pkinase"/>
</dbReference>
<dbReference type="GO" id="GO:0008443">
    <property type="term" value="F:phosphofructokinase activity"/>
    <property type="evidence" value="ECO:0007669"/>
    <property type="project" value="TreeGrafter"/>
</dbReference>
<dbReference type="InterPro" id="IPR002173">
    <property type="entry name" value="Carboh/pur_kinase_PfkB_CS"/>
</dbReference>
<dbReference type="SUPFAM" id="SSF53613">
    <property type="entry name" value="Ribokinase-like"/>
    <property type="match status" value="1"/>
</dbReference>
<evidence type="ECO:0000259" key="7">
    <source>
        <dbReference type="Pfam" id="PF00294"/>
    </source>
</evidence>
<gene>
    <name evidence="8" type="ORF">GIS00_19940</name>
</gene>
<dbReference type="Proteomes" id="UP000460221">
    <property type="component" value="Unassembled WGS sequence"/>
</dbReference>
<keyword evidence="2 6" id="KW-0808">Transferase</keyword>
<dbReference type="Gene3D" id="3.40.1190.20">
    <property type="match status" value="1"/>
</dbReference>
<dbReference type="Pfam" id="PF00294">
    <property type="entry name" value="PfkB"/>
    <property type="match status" value="1"/>
</dbReference>
<protein>
    <submittedName>
        <fullName evidence="8">Hexose kinase</fullName>
        <ecNumber evidence="8">2.7.1.-</ecNumber>
    </submittedName>
</protein>
<evidence type="ECO:0000313" key="9">
    <source>
        <dbReference type="Proteomes" id="UP000460221"/>
    </source>
</evidence>
<dbReference type="GO" id="GO:0005829">
    <property type="term" value="C:cytosol"/>
    <property type="evidence" value="ECO:0007669"/>
    <property type="project" value="TreeGrafter"/>
</dbReference>
<organism evidence="8 9">
    <name type="scientific">Nakamurella alba</name>
    <dbReference type="NCBI Taxonomy" id="2665158"/>
    <lineage>
        <taxon>Bacteria</taxon>
        <taxon>Bacillati</taxon>
        <taxon>Actinomycetota</taxon>
        <taxon>Actinomycetes</taxon>
        <taxon>Nakamurellales</taxon>
        <taxon>Nakamurellaceae</taxon>
        <taxon>Nakamurella</taxon>
    </lineage>
</organism>
<evidence type="ECO:0000256" key="5">
    <source>
        <dbReference type="ARBA" id="ARBA00022840"/>
    </source>
</evidence>
<comment type="similarity">
    <text evidence="1">Belongs to the carbohydrate kinase PfkB family.</text>
</comment>
<name>A0A7K1FTT0_9ACTN</name>
<dbReference type="InterPro" id="IPR011611">
    <property type="entry name" value="PfkB_dom"/>
</dbReference>
<dbReference type="NCBIfam" id="TIGR03168">
    <property type="entry name" value="1-PFK"/>
    <property type="match status" value="1"/>
</dbReference>
<keyword evidence="5" id="KW-0067">ATP-binding</keyword>
<evidence type="ECO:0000256" key="1">
    <source>
        <dbReference type="ARBA" id="ARBA00010688"/>
    </source>
</evidence>
<evidence type="ECO:0000256" key="4">
    <source>
        <dbReference type="ARBA" id="ARBA00022777"/>
    </source>
</evidence>
<reference evidence="8 9" key="1">
    <citation type="submission" date="2019-11" db="EMBL/GenBank/DDBJ databases">
        <authorList>
            <person name="Jiang L.-Q."/>
        </authorList>
    </citation>
    <scope>NUCLEOTIDE SEQUENCE [LARGE SCALE GENOMIC DNA]</scope>
    <source>
        <strain evidence="8 9">YIM 132087</strain>
    </source>
</reference>
<dbReference type="PIRSF" id="PIRSF000535">
    <property type="entry name" value="1PFK/6PFK/LacC"/>
    <property type="match status" value="1"/>
</dbReference>
<dbReference type="PANTHER" id="PTHR46566">
    <property type="entry name" value="1-PHOSPHOFRUCTOKINASE-RELATED"/>
    <property type="match status" value="1"/>
</dbReference>
<comment type="caution">
    <text evidence="8">The sequence shown here is derived from an EMBL/GenBank/DDBJ whole genome shotgun (WGS) entry which is preliminary data.</text>
</comment>
<evidence type="ECO:0000313" key="8">
    <source>
        <dbReference type="EMBL" id="MTD16214.1"/>
    </source>
</evidence>
<dbReference type="EC" id="2.7.1.-" evidence="8"/>
<keyword evidence="3" id="KW-0547">Nucleotide-binding</keyword>
<evidence type="ECO:0000256" key="2">
    <source>
        <dbReference type="ARBA" id="ARBA00022679"/>
    </source>
</evidence>
<dbReference type="EMBL" id="WLYK01000008">
    <property type="protein sequence ID" value="MTD16214.1"/>
    <property type="molecule type" value="Genomic_DNA"/>
</dbReference>
<dbReference type="InterPro" id="IPR029056">
    <property type="entry name" value="Ribokinase-like"/>
</dbReference>
<proteinExistence type="inferred from homology"/>
<dbReference type="PANTHER" id="PTHR46566:SF5">
    <property type="entry name" value="1-PHOSPHOFRUCTOKINASE"/>
    <property type="match status" value="1"/>
</dbReference>
<feature type="domain" description="Carbohydrate kinase PfkB" evidence="7">
    <location>
        <begin position="12"/>
        <end position="299"/>
    </location>
</feature>
<keyword evidence="4 8" id="KW-0418">Kinase</keyword>
<sequence length="332" mass="33001">MIVTVTPAPSLDRTYYADDFTEGRVNRARISEVEASGKGVNVSRALAAAGAPSVAVLPLGGPEGRQLAELLDADDVPYQAIPAGVPTRTNTTLAVTGRSTTKMNAPAPALAAQVWEQLLDTVAGLVGDGDWVLCSGTVPAGADDIPARLVALARAKGARSAVDSSGRALAMALDAGPNLVAPNHLELAEMVGADLSALHPDGGDTYSGEGDLALIEAAAGWAQQLSARTGGAVLATLGASGALYLGPGGRWHGIAPPIVPVNTVGAGDALLAGFLSAAGRPGWTGDAVAEPGGALATAVAWGTAACRMPGTAGDVAALAEPDLVRLSAVRSS</sequence>
<evidence type="ECO:0000256" key="6">
    <source>
        <dbReference type="PIRNR" id="PIRNR000535"/>
    </source>
</evidence>
<accession>A0A7K1FTT0</accession>
<dbReference type="PROSITE" id="PS00584">
    <property type="entry name" value="PFKB_KINASES_2"/>
    <property type="match status" value="1"/>
</dbReference>
<dbReference type="CDD" id="cd01164">
    <property type="entry name" value="FruK_PfkB_like"/>
    <property type="match status" value="1"/>
</dbReference>
<dbReference type="AlphaFoldDB" id="A0A7K1FTT0"/>
<dbReference type="GO" id="GO:0005524">
    <property type="term" value="F:ATP binding"/>
    <property type="evidence" value="ECO:0007669"/>
    <property type="project" value="UniProtKB-KW"/>
</dbReference>